<name>A0A0C9VCT2_SPHS4</name>
<accession>A0A0C9VCT2</accession>
<dbReference type="AlphaFoldDB" id="A0A0C9VCT2"/>
<protein>
    <submittedName>
        <fullName evidence="1">Uncharacterized protein</fullName>
    </submittedName>
</protein>
<gene>
    <name evidence="1" type="ORF">M422DRAFT_81030</name>
</gene>
<feature type="non-terminal residue" evidence="1">
    <location>
        <position position="1"/>
    </location>
</feature>
<sequence length="105" mass="11724">KDHSQTKSLLKRGLQAVSTLVSKFNRIVNEMKAAKRKGRAPVGMRLPVALETKKIFRLDIDDNIWDQDGLLEEEGLDPPGWLANQSICDAIPALLVCDRVVEEQA</sequence>
<dbReference type="Proteomes" id="UP000054279">
    <property type="component" value="Unassembled WGS sequence"/>
</dbReference>
<dbReference type="OrthoDB" id="3259165at2759"/>
<keyword evidence="2" id="KW-1185">Reference proteome</keyword>
<proteinExistence type="predicted"/>
<organism evidence="1 2">
    <name type="scientific">Sphaerobolus stellatus (strain SS14)</name>
    <dbReference type="NCBI Taxonomy" id="990650"/>
    <lineage>
        <taxon>Eukaryota</taxon>
        <taxon>Fungi</taxon>
        <taxon>Dikarya</taxon>
        <taxon>Basidiomycota</taxon>
        <taxon>Agaricomycotina</taxon>
        <taxon>Agaricomycetes</taxon>
        <taxon>Phallomycetidae</taxon>
        <taxon>Geastrales</taxon>
        <taxon>Sphaerobolaceae</taxon>
        <taxon>Sphaerobolus</taxon>
    </lineage>
</organism>
<evidence type="ECO:0000313" key="2">
    <source>
        <dbReference type="Proteomes" id="UP000054279"/>
    </source>
</evidence>
<feature type="non-terminal residue" evidence="1">
    <location>
        <position position="105"/>
    </location>
</feature>
<evidence type="ECO:0000313" key="1">
    <source>
        <dbReference type="EMBL" id="KIJ35181.1"/>
    </source>
</evidence>
<dbReference type="EMBL" id="KN837191">
    <property type="protein sequence ID" value="KIJ35181.1"/>
    <property type="molecule type" value="Genomic_DNA"/>
</dbReference>
<reference evidence="1 2" key="1">
    <citation type="submission" date="2014-06" db="EMBL/GenBank/DDBJ databases">
        <title>Evolutionary Origins and Diversification of the Mycorrhizal Mutualists.</title>
        <authorList>
            <consortium name="DOE Joint Genome Institute"/>
            <consortium name="Mycorrhizal Genomics Consortium"/>
            <person name="Kohler A."/>
            <person name="Kuo A."/>
            <person name="Nagy L.G."/>
            <person name="Floudas D."/>
            <person name="Copeland A."/>
            <person name="Barry K.W."/>
            <person name="Cichocki N."/>
            <person name="Veneault-Fourrey C."/>
            <person name="LaButti K."/>
            <person name="Lindquist E.A."/>
            <person name="Lipzen A."/>
            <person name="Lundell T."/>
            <person name="Morin E."/>
            <person name="Murat C."/>
            <person name="Riley R."/>
            <person name="Ohm R."/>
            <person name="Sun H."/>
            <person name="Tunlid A."/>
            <person name="Henrissat B."/>
            <person name="Grigoriev I.V."/>
            <person name="Hibbett D.S."/>
            <person name="Martin F."/>
        </authorList>
    </citation>
    <scope>NUCLEOTIDE SEQUENCE [LARGE SCALE GENOMIC DNA]</scope>
    <source>
        <strain evidence="1 2">SS14</strain>
    </source>
</reference>
<dbReference type="HOGENOM" id="CLU_2432926_0_0_1"/>